<dbReference type="EMBL" id="OZ034836">
    <property type="protein sequence ID" value="CAL1677922.1"/>
    <property type="molecule type" value="Genomic_DNA"/>
</dbReference>
<feature type="region of interest" description="Disordered" evidence="1">
    <location>
        <begin position="31"/>
        <end position="63"/>
    </location>
</feature>
<dbReference type="AlphaFoldDB" id="A0AAV2NEH1"/>
<evidence type="ECO:0000313" key="3">
    <source>
        <dbReference type="Proteomes" id="UP001497644"/>
    </source>
</evidence>
<evidence type="ECO:0000313" key="2">
    <source>
        <dbReference type="EMBL" id="CAL1677922.1"/>
    </source>
</evidence>
<name>A0AAV2NEH1_9HYME</name>
<dbReference type="Proteomes" id="UP001497644">
    <property type="component" value="Chromosome 13"/>
</dbReference>
<protein>
    <submittedName>
        <fullName evidence="2">Uncharacterized protein</fullName>
    </submittedName>
</protein>
<gene>
    <name evidence="2" type="ORF">LPLAT_LOCUS3855</name>
</gene>
<proteinExistence type="predicted"/>
<keyword evidence="3" id="KW-1185">Reference proteome</keyword>
<accession>A0AAV2NEH1</accession>
<organism evidence="2 3">
    <name type="scientific">Lasius platythorax</name>
    <dbReference type="NCBI Taxonomy" id="488582"/>
    <lineage>
        <taxon>Eukaryota</taxon>
        <taxon>Metazoa</taxon>
        <taxon>Ecdysozoa</taxon>
        <taxon>Arthropoda</taxon>
        <taxon>Hexapoda</taxon>
        <taxon>Insecta</taxon>
        <taxon>Pterygota</taxon>
        <taxon>Neoptera</taxon>
        <taxon>Endopterygota</taxon>
        <taxon>Hymenoptera</taxon>
        <taxon>Apocrita</taxon>
        <taxon>Aculeata</taxon>
        <taxon>Formicoidea</taxon>
        <taxon>Formicidae</taxon>
        <taxon>Formicinae</taxon>
        <taxon>Lasius</taxon>
        <taxon>Lasius</taxon>
    </lineage>
</organism>
<evidence type="ECO:0000256" key="1">
    <source>
        <dbReference type="SAM" id="MobiDB-lite"/>
    </source>
</evidence>
<feature type="compositionally biased region" description="Basic and acidic residues" evidence="1">
    <location>
        <begin position="35"/>
        <end position="46"/>
    </location>
</feature>
<sequence length="93" mass="10839">MHVRLYSRTLLAVQRLRDGDAQISVSKLIRQGGNKSDEDGRREKKGIGYTETENRKRRREGQRDIAESYERITARRRGVEHVYALDLRTPDSP</sequence>
<reference evidence="2" key="1">
    <citation type="submission" date="2024-04" db="EMBL/GenBank/DDBJ databases">
        <authorList>
            <consortium name="Molecular Ecology Group"/>
        </authorList>
    </citation>
    <scope>NUCLEOTIDE SEQUENCE</scope>
</reference>